<evidence type="ECO:0000313" key="3">
    <source>
        <dbReference type="Proteomes" id="UP000789738"/>
    </source>
</evidence>
<reference evidence="2" key="2">
    <citation type="submission" date="2022-10" db="EMBL/GenBank/DDBJ databases">
        <authorList>
            <person name="Aires J."/>
            <person name="Mesa V."/>
        </authorList>
    </citation>
    <scope>NUCLEOTIDE SEQUENCE</scope>
    <source>
        <strain evidence="2">Clostridium neonatale JD116</strain>
    </source>
</reference>
<evidence type="ECO:0000313" key="2">
    <source>
        <dbReference type="EMBL" id="CAI3654340.1"/>
    </source>
</evidence>
<dbReference type="Proteomes" id="UP001189143">
    <property type="component" value="Unassembled WGS sequence"/>
</dbReference>
<comment type="caution">
    <text evidence="1">The sequence shown here is derived from an EMBL/GenBank/DDBJ whole genome shotgun (WGS) entry which is preliminary data.</text>
</comment>
<sequence>MNNEKILELAVKIDTFDYDYDVYDYKDKYDTREDHIEEIYSLLSNNEEDVILDWLKNIDDEGYEERINSLYNDILSIKNCIK</sequence>
<accession>A0AA86MGY9</accession>
<name>A0AA86MGY9_9CLOT</name>
<organism evidence="1 3">
    <name type="scientific">Clostridium neonatale</name>
    <dbReference type="NCBI Taxonomy" id="137838"/>
    <lineage>
        <taxon>Bacteria</taxon>
        <taxon>Bacillati</taxon>
        <taxon>Bacillota</taxon>
        <taxon>Clostridia</taxon>
        <taxon>Eubacteriales</taxon>
        <taxon>Clostridiaceae</taxon>
        <taxon>Clostridium</taxon>
    </lineage>
</organism>
<proteinExistence type="predicted"/>
<dbReference type="RefSeq" id="WP_210885690.1">
    <property type="nucleotide sequence ID" value="NZ_CAKJVE010000001.1"/>
</dbReference>
<gene>
    <name evidence="2" type="ORF">CNEO2_540053</name>
    <name evidence="1" type="ORF">CNEO_10129</name>
</gene>
<reference evidence="1" key="1">
    <citation type="submission" date="2021-10" db="EMBL/GenBank/DDBJ databases">
        <authorList>
            <person name="Mesa V."/>
        </authorList>
    </citation>
    <scope>NUCLEOTIDE SEQUENCE</scope>
    <source>
        <strain evidence="1">CC3_PB</strain>
    </source>
</reference>
<dbReference type="EMBL" id="CAKJVE010000001">
    <property type="protein sequence ID" value="CAG9701595.1"/>
    <property type="molecule type" value="Genomic_DNA"/>
</dbReference>
<evidence type="ECO:0000313" key="1">
    <source>
        <dbReference type="EMBL" id="CAG9701595.1"/>
    </source>
</evidence>
<dbReference type="AlphaFoldDB" id="A0AA86MGY9"/>
<dbReference type="Proteomes" id="UP000789738">
    <property type="component" value="Unassembled WGS sequence"/>
</dbReference>
<dbReference type="EMBL" id="CAMTCP010000253">
    <property type="protein sequence ID" value="CAI3654340.1"/>
    <property type="molecule type" value="Genomic_DNA"/>
</dbReference>
<protein>
    <submittedName>
        <fullName evidence="1">Uncharacterized protein</fullName>
    </submittedName>
</protein>